<protein>
    <submittedName>
        <fullName evidence="1">Uncharacterized protein</fullName>
    </submittedName>
</protein>
<keyword evidence="2" id="KW-1185">Reference proteome</keyword>
<reference evidence="1" key="1">
    <citation type="submission" date="2009-07" db="EMBL/GenBank/DDBJ databases">
        <authorList>
            <person name="Weinstock G."/>
            <person name="Sodergren E."/>
            <person name="Clifton S."/>
            <person name="Fulton L."/>
            <person name="Fulton B."/>
            <person name="Courtney L."/>
            <person name="Fronick C."/>
            <person name="Harrison M."/>
            <person name="Strong C."/>
            <person name="Farmer C."/>
            <person name="Delahaunty K."/>
            <person name="Markovic C."/>
            <person name="Hall O."/>
            <person name="Minx P."/>
            <person name="Tomlinson C."/>
            <person name="Mitreva M."/>
            <person name="Nelson J."/>
            <person name="Hou S."/>
            <person name="Wollam A."/>
            <person name="Pepin K.H."/>
            <person name="Johnson M."/>
            <person name="Bhonagiri V."/>
            <person name="Nash W.E."/>
            <person name="Warren W."/>
            <person name="Chinwalla A."/>
            <person name="Mardis E.R."/>
            <person name="Wilson R.K."/>
        </authorList>
    </citation>
    <scope>NUCLEOTIDE SEQUENCE [LARGE SCALE GENOMIC DNA]</scope>
    <source>
        <strain evidence="1">DSM 14469</strain>
    </source>
</reference>
<organism evidence="1 2">
    <name type="scientific">Marvinbryantia formatexigens DSM 14469</name>
    <dbReference type="NCBI Taxonomy" id="478749"/>
    <lineage>
        <taxon>Bacteria</taxon>
        <taxon>Bacillati</taxon>
        <taxon>Bacillota</taxon>
        <taxon>Clostridia</taxon>
        <taxon>Lachnospirales</taxon>
        <taxon>Lachnospiraceae</taxon>
        <taxon>Marvinbryantia</taxon>
    </lineage>
</organism>
<proteinExistence type="predicted"/>
<evidence type="ECO:0000313" key="1">
    <source>
        <dbReference type="EMBL" id="EET61935.1"/>
    </source>
</evidence>
<dbReference type="EMBL" id="ACCL02000004">
    <property type="protein sequence ID" value="EET61935.1"/>
    <property type="molecule type" value="Genomic_DNA"/>
</dbReference>
<dbReference type="Proteomes" id="UP000005561">
    <property type="component" value="Unassembled WGS sequence"/>
</dbReference>
<name>C6LBY2_9FIRM</name>
<sequence length="39" mass="4329">MNINRKRLLPCGKKAERGLREGRAGGFVEVTTVDEKNGK</sequence>
<gene>
    <name evidence="1" type="ORF">BRYFOR_06127</name>
</gene>
<accession>C6LBY2</accession>
<evidence type="ECO:0000313" key="2">
    <source>
        <dbReference type="Proteomes" id="UP000005561"/>
    </source>
</evidence>
<comment type="caution">
    <text evidence="1">The sequence shown here is derived from an EMBL/GenBank/DDBJ whole genome shotgun (WGS) entry which is preliminary data.</text>
</comment>
<dbReference type="AlphaFoldDB" id="C6LBY2"/>